<gene>
    <name evidence="1" type="ORF">E5161_01225</name>
</gene>
<proteinExistence type="predicted"/>
<dbReference type="Proteomes" id="UP000309673">
    <property type="component" value="Unassembled WGS sequence"/>
</dbReference>
<organism evidence="1 2">
    <name type="scientific">Cohnella pontilimi</name>
    <dbReference type="NCBI Taxonomy" id="2564100"/>
    <lineage>
        <taxon>Bacteria</taxon>
        <taxon>Bacillati</taxon>
        <taxon>Bacillota</taxon>
        <taxon>Bacilli</taxon>
        <taxon>Bacillales</taxon>
        <taxon>Paenibacillaceae</taxon>
        <taxon>Cohnella</taxon>
    </lineage>
</organism>
<comment type="caution">
    <text evidence="1">The sequence shown here is derived from an EMBL/GenBank/DDBJ whole genome shotgun (WGS) entry which is preliminary data.</text>
</comment>
<sequence>MDKHKKVLFIVADSLMYQAVDEGIKRKELPALQFLVEHGQYYKDLVSAFPTMSVTIDSSLLTGTYPDEHGVPGLIWYCAEEQRIVNYGTGPMEILRQGIDQVLIDAIRNLNGKHLNPSTATIYEELAERGLKSGSVNGIIYRGIASHTLSLPAYFSPLTSLPKEITVKGPDVLAFGALDSPFPEEKHLPDGLFRKLGFNDQYAVETVAHLVKNGQLPDFLYVYLSDMDQHIHRKGPPDLKAVIKLDGHLNALLEAFGSKEQALKQAVIMVTGDSGVSSIVPSHEDPVVQLPELLKPYHILKPGAAVDRETEVVLAVNETMAYVYSLQEGADRQLREMAELLRAESRIDLVAWKEKEWVRVWKVGESGELRYRSNGKMTDLYDQSWEIEGNHKILDLSQDLNGRLQYGEYPDGLRRLWASLHSHKGNFIVVTAKPGYELAGHSSPAHRGGGGHGTFHRIESLIPLIICGTDAMPHRRRIVDLKSYLLQLLQNGRTK</sequence>
<protein>
    <submittedName>
        <fullName evidence="1">Alkaline phosphatase family protein</fullName>
    </submittedName>
</protein>
<dbReference type="GO" id="GO:0016787">
    <property type="term" value="F:hydrolase activity"/>
    <property type="evidence" value="ECO:0007669"/>
    <property type="project" value="UniProtKB-ARBA"/>
</dbReference>
<dbReference type="AlphaFoldDB" id="A0A4U0FGL9"/>
<dbReference type="RefSeq" id="WP_136775768.1">
    <property type="nucleotide sequence ID" value="NZ_SUPK01000001.1"/>
</dbReference>
<evidence type="ECO:0000313" key="1">
    <source>
        <dbReference type="EMBL" id="TJY44048.1"/>
    </source>
</evidence>
<name>A0A4U0FGL9_9BACL</name>
<dbReference type="InterPro" id="IPR002591">
    <property type="entry name" value="Phosphodiest/P_Trfase"/>
</dbReference>
<dbReference type="Pfam" id="PF01663">
    <property type="entry name" value="Phosphodiest"/>
    <property type="match status" value="1"/>
</dbReference>
<dbReference type="PANTHER" id="PTHR10151:SF120">
    <property type="entry name" value="BIS(5'-ADENOSYL)-TRIPHOSPHATASE"/>
    <property type="match status" value="1"/>
</dbReference>
<accession>A0A4U0FGL9</accession>
<keyword evidence="2" id="KW-1185">Reference proteome</keyword>
<dbReference type="Gene3D" id="3.40.720.10">
    <property type="entry name" value="Alkaline Phosphatase, subunit A"/>
    <property type="match status" value="1"/>
</dbReference>
<reference evidence="1 2" key="1">
    <citation type="submission" date="2019-04" db="EMBL/GenBank/DDBJ databases">
        <title>Cohnella sp. nov., isolated from soil.</title>
        <authorList>
            <person name="Kim W."/>
        </authorList>
    </citation>
    <scope>NUCLEOTIDE SEQUENCE [LARGE SCALE GENOMIC DNA]</scope>
    <source>
        <strain evidence="1 2">CAU 1483</strain>
    </source>
</reference>
<dbReference type="SUPFAM" id="SSF53649">
    <property type="entry name" value="Alkaline phosphatase-like"/>
    <property type="match status" value="1"/>
</dbReference>
<dbReference type="InterPro" id="IPR017850">
    <property type="entry name" value="Alkaline_phosphatase_core_sf"/>
</dbReference>
<dbReference type="OrthoDB" id="2381338at2"/>
<dbReference type="EMBL" id="SUPK01000001">
    <property type="protein sequence ID" value="TJY44048.1"/>
    <property type="molecule type" value="Genomic_DNA"/>
</dbReference>
<dbReference type="PANTHER" id="PTHR10151">
    <property type="entry name" value="ECTONUCLEOTIDE PYROPHOSPHATASE/PHOSPHODIESTERASE"/>
    <property type="match status" value="1"/>
</dbReference>
<evidence type="ECO:0000313" key="2">
    <source>
        <dbReference type="Proteomes" id="UP000309673"/>
    </source>
</evidence>